<feature type="region of interest" description="Disordered" evidence="7">
    <location>
        <begin position="965"/>
        <end position="989"/>
    </location>
</feature>
<dbReference type="AlphaFoldDB" id="A0A8D2ZX33"/>
<dbReference type="SUPFAM" id="SSF50978">
    <property type="entry name" value="WD40 repeat-like"/>
    <property type="match status" value="1"/>
</dbReference>
<dbReference type="KEGG" id="smau:118289911"/>
<dbReference type="Proteomes" id="UP000694558">
    <property type="component" value="Chromosome 20"/>
</dbReference>
<dbReference type="InterPro" id="IPR015943">
    <property type="entry name" value="WD40/YVTN_repeat-like_dom_sf"/>
</dbReference>
<dbReference type="OrthoDB" id="4703at2759"/>
<evidence type="ECO:0000313" key="8">
    <source>
        <dbReference type="Ensembl" id="ENSSMAP00000008992.2"/>
    </source>
</evidence>
<dbReference type="PROSITE" id="PS50082">
    <property type="entry name" value="WD_REPEATS_2"/>
    <property type="match status" value="1"/>
</dbReference>
<comment type="subcellular location">
    <subcellularLocation>
        <location evidence="1">Nucleus</location>
    </subcellularLocation>
</comment>
<dbReference type="GeneTree" id="ENSGT00390000018632"/>
<feature type="compositionally biased region" description="Basic and acidic residues" evidence="7">
    <location>
        <begin position="12"/>
        <end position="22"/>
    </location>
</feature>
<feature type="compositionally biased region" description="Basic residues" evidence="7">
    <location>
        <begin position="24"/>
        <end position="33"/>
    </location>
</feature>
<evidence type="ECO:0000313" key="9">
    <source>
        <dbReference type="Proteomes" id="UP000694558"/>
    </source>
</evidence>
<evidence type="ECO:0000256" key="7">
    <source>
        <dbReference type="SAM" id="MobiDB-lite"/>
    </source>
</evidence>
<feature type="region of interest" description="Disordered" evidence="7">
    <location>
        <begin position="783"/>
        <end position="859"/>
    </location>
</feature>
<keyword evidence="2 6" id="KW-0853">WD repeat</keyword>
<feature type="compositionally biased region" description="Basic and acidic residues" evidence="7">
    <location>
        <begin position="223"/>
        <end position="243"/>
    </location>
</feature>
<keyword evidence="3" id="KW-0677">Repeat</keyword>
<dbReference type="GO" id="GO:0005634">
    <property type="term" value="C:nucleus"/>
    <property type="evidence" value="ECO:0007669"/>
    <property type="project" value="UniProtKB-SubCell"/>
</dbReference>
<dbReference type="PANTHER" id="PTHR15052">
    <property type="entry name" value="RNA POLYMERASE III TRANSCRIPTION INITIATION FACTOR COMPLEX SUBUNIT"/>
    <property type="match status" value="1"/>
</dbReference>
<dbReference type="InterPro" id="IPR001680">
    <property type="entry name" value="WD40_rpt"/>
</dbReference>
<proteinExistence type="predicted"/>
<feature type="compositionally biased region" description="Basic residues" evidence="7">
    <location>
        <begin position="106"/>
        <end position="134"/>
    </location>
</feature>
<feature type="repeat" description="WD" evidence="6">
    <location>
        <begin position="636"/>
        <end position="671"/>
    </location>
</feature>
<dbReference type="RefSeq" id="XP_035473036.1">
    <property type="nucleotide sequence ID" value="XM_035617143.2"/>
</dbReference>
<evidence type="ECO:0000256" key="1">
    <source>
        <dbReference type="ARBA" id="ARBA00004123"/>
    </source>
</evidence>
<dbReference type="Gene3D" id="2.130.10.10">
    <property type="entry name" value="YVTN repeat-like/Quinoprotein amine dehydrogenase"/>
    <property type="match status" value="1"/>
</dbReference>
<dbReference type="PROSITE" id="PS00678">
    <property type="entry name" value="WD_REPEATS_1"/>
    <property type="match status" value="1"/>
</dbReference>
<evidence type="ECO:0000256" key="3">
    <source>
        <dbReference type="ARBA" id="ARBA00022737"/>
    </source>
</evidence>
<reference evidence="8" key="2">
    <citation type="submission" date="2025-08" db="UniProtKB">
        <authorList>
            <consortium name="Ensembl"/>
        </authorList>
    </citation>
    <scope>IDENTIFICATION</scope>
</reference>
<dbReference type="Pfam" id="PF00400">
    <property type="entry name" value="WD40"/>
    <property type="match status" value="1"/>
</dbReference>
<gene>
    <name evidence="8" type="primary">gtf3c2</name>
</gene>
<dbReference type="PROSITE" id="PS50294">
    <property type="entry name" value="WD_REPEATS_REGION"/>
    <property type="match status" value="1"/>
</dbReference>
<evidence type="ECO:0000256" key="5">
    <source>
        <dbReference type="ARBA" id="ARBA00023242"/>
    </source>
</evidence>
<dbReference type="PANTHER" id="PTHR15052:SF2">
    <property type="entry name" value="GENERAL TRANSCRIPTION FACTOR 3C POLYPEPTIDE 2"/>
    <property type="match status" value="1"/>
</dbReference>
<protein>
    <submittedName>
        <fullName evidence="8">General transcription factor IIIC, polypeptide 2, beta</fullName>
    </submittedName>
</protein>
<feature type="region of interest" description="Disordered" evidence="7">
    <location>
        <begin position="216"/>
        <end position="296"/>
    </location>
</feature>
<dbReference type="GO" id="GO:0006383">
    <property type="term" value="P:transcription by RNA polymerase III"/>
    <property type="evidence" value="ECO:0007669"/>
    <property type="project" value="TreeGrafter"/>
</dbReference>
<dbReference type="SMART" id="SM00320">
    <property type="entry name" value="WD40"/>
    <property type="match status" value="3"/>
</dbReference>
<dbReference type="Ensembl" id="ENSSMAT00000009102.2">
    <property type="protein sequence ID" value="ENSSMAP00000008992.2"/>
    <property type="gene ID" value="ENSSMAG00000005560.2"/>
</dbReference>
<feature type="compositionally biased region" description="Acidic residues" evidence="7">
    <location>
        <begin position="255"/>
        <end position="294"/>
    </location>
</feature>
<feature type="compositionally biased region" description="Basic and acidic residues" evidence="7">
    <location>
        <begin position="82"/>
        <end position="92"/>
    </location>
</feature>
<feature type="region of interest" description="Disordered" evidence="7">
    <location>
        <begin position="1"/>
        <end position="203"/>
    </location>
</feature>
<dbReference type="GeneID" id="118289911"/>
<dbReference type="InterPro" id="IPR052416">
    <property type="entry name" value="GTF3C_component"/>
</dbReference>
<feature type="compositionally biased region" description="Basic residues" evidence="7">
    <location>
        <begin position="844"/>
        <end position="857"/>
    </location>
</feature>
<name>A0A8D2ZX33_SCOMX</name>
<dbReference type="InterPro" id="IPR019775">
    <property type="entry name" value="WD40_repeat_CS"/>
</dbReference>
<dbReference type="CTD" id="2976"/>
<dbReference type="InterPro" id="IPR036322">
    <property type="entry name" value="WD40_repeat_dom_sf"/>
</dbReference>
<feature type="compositionally biased region" description="Acidic residues" evidence="7">
    <location>
        <begin position="789"/>
        <end position="837"/>
    </location>
</feature>
<feature type="compositionally biased region" description="Polar residues" evidence="7">
    <location>
        <begin position="41"/>
        <end position="51"/>
    </location>
</feature>
<sequence length="989" mass="110629">MDPTDSGQGQEKPSEQDRDLRVTSRGRQRKKNPKYSDYETVRTSPRQTSPRKSSRRAGRTPPKTTPAKIVEAKDATQQAANGEKEGADKTAQESDGDASEETPTKKSARARRTPSKKTPARKTPAKKTPVRKTARANGSLGTGEDGVVDAVPPEIETPKPKRKYVKKQPAQKSAAPVTEPPPCVEAEPEEQIEPGGRRRRSAAKAALKYLQILAKEVLDYPNDETRTGADSKDSQKNPKGGKERKGRKRKRPDDSDAEGDEDFVPGVEEVDDEEREEEEEEEEEAKESEDSDLDFDFRKGGRSAAVFQKTGSNVIAPNGLTMNNMRAVWNCFEATKKFREEHYSSWVFPEWVPSTAQWQLVPQSDLDKYLPQELCSAAFKVSREGLGKEETPLQSLNRFTAAPAHPQRWDTVFFTGGPVWAMEWCPTPDGAPATQYIAMACHRGMDEQHYVDKTYTGTGLVQLWDVGKLEYNSSPDAQPAFAYGLAQDKGFIWNLKWCPAGGWELPSCSRNAPFLPRLGLLAVATSNSVVTIYSLPHPDALRSKEKLPDAGKDSQQLPIYKAEGVLTLKLGSFRAPHHEKSGQVLSMDWLPEKPHNVIAIGFYDGVVGFWDLTTKSSLLRVRELDRMLSLLPYRCLRAHDHAVRALAFCPASRYLLTTAGEDRYVKTWDLRRLDDPLTVQKRYLTNEIYWPLHGPGVIMAQDAGFVPKGSHGVHYFDHFVNSIFAVPRCGSLWSISYTDWLNSVVTADSLGEVIFALLPPIDCVPPCFKRSIDRRFPVYFTSLEPNATTEEESQEMGGVEEEEEEEEEEDGDAAEEQEGGEAEEQDSGSEGGEENDDESGREGRRPRRRGRNNKRPPLRFQTYKEAVKKYCLHHTDTDMATFAKKEKRALWKLMKDTEMKTHMNLDDMPLAALHKVRLSPNMSSHTWLASAGQTGLVRLNCLRTMIGSQVKDMISENQAQFDALYSPKDPEAAAAEAAESEVQSATEEL</sequence>
<keyword evidence="5" id="KW-0539">Nucleus</keyword>
<accession>A0A8D2ZX33</accession>
<feature type="compositionally biased region" description="Polar residues" evidence="7">
    <location>
        <begin position="1"/>
        <end position="11"/>
    </location>
</feature>
<reference evidence="8" key="1">
    <citation type="submission" date="2023-05" db="EMBL/GenBank/DDBJ databases">
        <title>High-quality long-read genome of Scophthalmus maximus.</title>
        <authorList>
            <person name="Lien S."/>
            <person name="Martinez P."/>
        </authorList>
    </citation>
    <scope>NUCLEOTIDE SEQUENCE [LARGE SCALE GENOMIC DNA]</scope>
</reference>
<evidence type="ECO:0000256" key="6">
    <source>
        <dbReference type="PROSITE-ProRule" id="PRU00221"/>
    </source>
</evidence>
<feature type="compositionally biased region" description="Low complexity" evidence="7">
    <location>
        <begin position="972"/>
        <end position="989"/>
    </location>
</feature>
<organism evidence="8 9">
    <name type="scientific">Scophthalmus maximus</name>
    <name type="common">Turbot</name>
    <name type="synonym">Psetta maxima</name>
    <dbReference type="NCBI Taxonomy" id="52904"/>
    <lineage>
        <taxon>Eukaryota</taxon>
        <taxon>Metazoa</taxon>
        <taxon>Chordata</taxon>
        <taxon>Craniata</taxon>
        <taxon>Vertebrata</taxon>
        <taxon>Euteleostomi</taxon>
        <taxon>Actinopterygii</taxon>
        <taxon>Neopterygii</taxon>
        <taxon>Teleostei</taxon>
        <taxon>Neoteleostei</taxon>
        <taxon>Acanthomorphata</taxon>
        <taxon>Carangaria</taxon>
        <taxon>Pleuronectiformes</taxon>
        <taxon>Pleuronectoidei</taxon>
        <taxon>Scophthalmidae</taxon>
        <taxon>Scophthalmus</taxon>
    </lineage>
</organism>
<evidence type="ECO:0000256" key="4">
    <source>
        <dbReference type="ARBA" id="ARBA00023163"/>
    </source>
</evidence>
<evidence type="ECO:0000256" key="2">
    <source>
        <dbReference type="ARBA" id="ARBA00022574"/>
    </source>
</evidence>
<dbReference type="GO" id="GO:0000127">
    <property type="term" value="C:transcription factor TFIIIC complex"/>
    <property type="evidence" value="ECO:0007669"/>
    <property type="project" value="TreeGrafter"/>
</dbReference>
<keyword evidence="4" id="KW-0804">Transcription</keyword>